<sequence length="750" mass="85783">MNWNEVLEPLTNDNNQSIDLQSLSSTHNHTSTEQTERQVKRSVASEQIMQDLINTLLAEKIWSDDQLQLLSTAELKRQIIALAPDLSTVQQAEALTAITTITDTKQLANCSWYYWNIQSSSDDLSVSSASSQVLDTSSYIVIFPVKAAIVQPYRYVPANTTMYTYTNAIDSSSKMINTDQANTHVYAVRYTNKLSADHQPSVLQIIALTPTQFMKIVNDQCFTATYREQPGVERFVQLLEETIQQTSWSLEHPLSQTQVLNLSANEFFQHMERYASLRDRPFHPVSKAKVGLNEHDYRQYSAEFAQPITLSWVAIKRHVVMEGEALVGRTVVDYQLYDYRQNSSLSNHLSEPMTDLLSIDQQQQVIQAMNQRGLDQAEYIAMPVHPWQLQYNLPQYLATAQQQGDWIDLQLSMGLFEVTSSVRSLSPTDHRPHYLKLPLSVFSLGASRYLPAVKLINGQRGQSMLEQALDRDPILREQLFLCDENRWWAYMPEAGSLFDDEPRHLAAMVRTYPASLITGEQGERLLPMSALSVVIPVSINAPREGHFFDEWIRARHLQMTPESVCTLFGEVCQTFFQINLRLFRLGLMPELHGQNSVLVWQNGYIKQMLLRDHDSVRLHLPWLHKQGIADPQYMIRPGYSNSLYNDTPAELLFYLQTLGIQVNLYAIIDALCTVYDIEESVLWTVLRDQLIEQLNDIPFDAEVRQEIDRVLFHNKEWPLKLLVKPLLEQAGVPGSMPSGQSTIQNPFAQL</sequence>
<dbReference type="RefSeq" id="WP_379283210.1">
    <property type="nucleotide sequence ID" value="NZ_JBHUGF010000010.1"/>
</dbReference>
<feature type="domain" description="Aerobactin siderophore biosynthesis IucA/IucC N-terminal" evidence="3">
    <location>
        <begin position="268"/>
        <end position="531"/>
    </location>
</feature>
<evidence type="ECO:0000259" key="4">
    <source>
        <dbReference type="Pfam" id="PF06276"/>
    </source>
</evidence>
<evidence type="ECO:0000256" key="1">
    <source>
        <dbReference type="ARBA" id="ARBA00004924"/>
    </source>
</evidence>
<dbReference type="PANTHER" id="PTHR34384">
    <property type="entry name" value="L-2,3-DIAMINOPROPANOATE--CITRATE LIGASE"/>
    <property type="match status" value="1"/>
</dbReference>
<protein>
    <submittedName>
        <fullName evidence="5">IucA/IucC family protein</fullName>
    </submittedName>
</protein>
<comment type="pathway">
    <text evidence="1">Siderophore biosynthesis.</text>
</comment>
<name>A0ABW4UVS6_9BACL</name>
<keyword evidence="6" id="KW-1185">Reference proteome</keyword>
<reference evidence="6" key="1">
    <citation type="journal article" date="2019" name="Int. J. Syst. Evol. Microbiol.">
        <title>The Global Catalogue of Microorganisms (GCM) 10K type strain sequencing project: providing services to taxonomists for standard genome sequencing and annotation.</title>
        <authorList>
            <consortium name="The Broad Institute Genomics Platform"/>
            <consortium name="The Broad Institute Genome Sequencing Center for Infectious Disease"/>
            <person name="Wu L."/>
            <person name="Ma J."/>
        </authorList>
    </citation>
    <scope>NUCLEOTIDE SEQUENCE [LARGE SCALE GENOMIC DNA]</scope>
    <source>
        <strain evidence="6">CGMCC 1.15067</strain>
    </source>
</reference>
<organism evidence="5 6">
    <name type="scientific">Paenibacillus nicotianae</name>
    <dbReference type="NCBI Taxonomy" id="1526551"/>
    <lineage>
        <taxon>Bacteria</taxon>
        <taxon>Bacillati</taxon>
        <taxon>Bacillota</taxon>
        <taxon>Bacilli</taxon>
        <taxon>Bacillales</taxon>
        <taxon>Paenibacillaceae</taxon>
        <taxon>Paenibacillus</taxon>
    </lineage>
</organism>
<dbReference type="Proteomes" id="UP001597403">
    <property type="component" value="Unassembled WGS sequence"/>
</dbReference>
<dbReference type="EMBL" id="JBHUGF010000010">
    <property type="protein sequence ID" value="MFD1990525.1"/>
    <property type="molecule type" value="Genomic_DNA"/>
</dbReference>
<dbReference type="InterPro" id="IPR022770">
    <property type="entry name" value="IucA/IucC-like_C"/>
</dbReference>
<dbReference type="Pfam" id="PF06276">
    <property type="entry name" value="FhuF"/>
    <property type="match status" value="1"/>
</dbReference>
<evidence type="ECO:0000313" key="5">
    <source>
        <dbReference type="EMBL" id="MFD1990525.1"/>
    </source>
</evidence>
<dbReference type="InterPro" id="IPR037455">
    <property type="entry name" value="LucA/IucC-like"/>
</dbReference>
<feature type="domain" description="Aerobactin siderophore biosynthesis IucA/IucC-like C-terminal" evidence="4">
    <location>
        <begin position="582"/>
        <end position="720"/>
    </location>
</feature>
<evidence type="ECO:0000256" key="2">
    <source>
        <dbReference type="ARBA" id="ARBA00007832"/>
    </source>
</evidence>
<dbReference type="Pfam" id="PF04183">
    <property type="entry name" value="IucA_IucC"/>
    <property type="match status" value="1"/>
</dbReference>
<evidence type="ECO:0000259" key="3">
    <source>
        <dbReference type="Pfam" id="PF04183"/>
    </source>
</evidence>
<comment type="similarity">
    <text evidence="2">Belongs to the IucA/IucC family.</text>
</comment>
<proteinExistence type="inferred from homology"/>
<evidence type="ECO:0000313" key="6">
    <source>
        <dbReference type="Proteomes" id="UP001597403"/>
    </source>
</evidence>
<dbReference type="InterPro" id="IPR007310">
    <property type="entry name" value="Aerobactin_biosyn_IucA/IucC_N"/>
</dbReference>
<dbReference type="Gene3D" id="1.10.510.40">
    <property type="match status" value="1"/>
</dbReference>
<accession>A0ABW4UVS6</accession>
<dbReference type="PANTHER" id="PTHR34384:SF6">
    <property type="entry name" value="STAPHYLOFERRIN B SYNTHASE"/>
    <property type="match status" value="1"/>
</dbReference>
<gene>
    <name evidence="5" type="ORF">ACFSGI_11195</name>
</gene>
<comment type="caution">
    <text evidence="5">The sequence shown here is derived from an EMBL/GenBank/DDBJ whole genome shotgun (WGS) entry which is preliminary data.</text>
</comment>